<accession>Q2Z0W7</accession>
<name>Q2Z0W7_9CAUD</name>
<protein>
    <recommendedName>
        <fullName evidence="3">Virion structural protein</fullName>
    </recommendedName>
</protein>
<dbReference type="RefSeq" id="YP_418147.1">
    <property type="nucleotide sequence ID" value="NC_007623.1"/>
</dbReference>
<sequence>MHFPIVREYKTDIVHNNLENQIRGEPFKVDPGIWSRIIVPIHSPFFVDSLKVTFPNGQPMDESQYRIYRLMPRLTELTAQKVACMIELLDPTITEGKLDYDVVGEFSLFDTTLLHMVIAASEDDRPVWWENIKNKPVVFPPEWHTHSLLYDIMAFGDFVEVLGMISDAVETHGKPYLQIKIDHAFELFNHYLGIYKKSLADFLARHKASYNSHGLTALQVGLEKVDNFPTATASGALEGRRDRHLTVSGLQAIIDHYGFNPKDFIENGKLPIAQFGNTNFIPPSIDGSFEGLGGKSECAAITMEADGSIVFLANRMDGRVDGLYYSVLEDPYTNPRLVYTSYRYSHPLLLAENAECDRIVQGSGREVIMLGDIRKNLFYIGLTNGTLDPTKHILTPINLDALKAPWNGNPNFSWNTWFRSLSVAYLGNWIYIFHAHNVENGEQADGVTDYRYRYLYRVRTSDVNAQIPVTATLVRPTFKDGDGVQWNNAPFFRWCTPQGYQRVNNNDTWERYYFTFKQSDNLAFTGIYRSQPTVVCPIPNKPGKYLVRFMAAWWGRYVVPGLIGTWDLPLEMVYEMDPETGVMTLLHQTPRREIDFLNIPSSGDPKNRRLNQLVFNDSEQGMEVLDDGTIVASYGAYQSFPRSAFYVVPRSFKSRYDVMNRTWMTDLGDIENQQLIAEKITSPIASSIKPRSFLLGNGGDVYTAGTNTLPSVITNQLWYRQSPGKLAERPEVSNLFFNKVVSRPLSNAVFRVEGPPQVGGAYVTVPSNLLDQYNTDLGEFTFCMGTQKANLDLSKAEGEWPAGNLPQDIKVMSGHTQQINPDGSMTMVPTGTILYPSSITARFVNHVANPTACRNSPAMFIGLCDPTGFLTDKFGWLPVIMIINYGEPGTTSRHWTILVIDPVYTGPVNARVVSDYTVLDVVHNVHLQGATGLTPASWDAFLGGGANTSGGGAMRVGYYLKSATELEGFIDSGVIAAGPGDSLTSFGTFRYTNRSTKRWTECIPSITGQSGGANHKTVTPDNGVANQMAYNVSTGGAATIFEGSVNNPLLGSVYPATGWYLFFQSELRVVFNGQNYTLKSISVDLSAIVPNPANKTFYLYAVLKNGNASYEVTLEKRAETPFIVWVGRAVTNDRQILTIERFNVFTINGNRISETKRGNCIPASSGLVNAEGQLPWLRSSEMLP</sequence>
<evidence type="ECO:0008006" key="3">
    <source>
        <dbReference type="Google" id="ProtNLM"/>
    </source>
</evidence>
<dbReference type="EMBL" id="AJ697969">
    <property type="protein sequence ID" value="CAG27208.1"/>
    <property type="molecule type" value="Genomic_DNA"/>
</dbReference>
<dbReference type="Proteomes" id="UP000001239">
    <property type="component" value="Segment"/>
</dbReference>
<reference evidence="1 2" key="4">
    <citation type="journal article" date="2005" name="J. Mol. Biol.">
        <title>Genome comparison of Pseudomonas aeruginosa large phages.</title>
        <authorList>
            <person name="Hertveldt K."/>
            <person name="Lavigne R."/>
            <person name="Pleteneva E."/>
            <person name="Sernova N."/>
            <person name="Kurochkina L."/>
            <person name="Korchevskii R."/>
            <person name="Robben J."/>
            <person name="Mesyanzhinov V."/>
            <person name="Krylov V.N."/>
            <person name="Volckaert G."/>
        </authorList>
    </citation>
    <scope>NUCLEOTIDE SEQUENCE</scope>
</reference>
<dbReference type="KEGG" id="vg:5176794"/>
<organism evidence="1 2">
    <name type="scientific">Pseudomonas phage EL</name>
    <dbReference type="NCBI Taxonomy" id="273133"/>
    <lineage>
        <taxon>Viruses</taxon>
        <taxon>Duplodnaviria</taxon>
        <taxon>Heunggongvirae</taxon>
        <taxon>Uroviricota</taxon>
        <taxon>Caudoviricetes</taxon>
        <taxon>Chimalliviridae</taxon>
        <taxon>Elvirus</taxon>
        <taxon>Elvirus EL</taxon>
    </lineage>
</organism>
<evidence type="ECO:0000313" key="2">
    <source>
        <dbReference type="Proteomes" id="UP000001239"/>
    </source>
</evidence>
<dbReference type="OrthoDB" id="8144at10239"/>
<dbReference type="GeneID" id="5176794"/>
<reference evidence="1 2" key="3">
    <citation type="journal article" date="2004" name="Bioinformatics">
        <title>PHIRE, a deterministic approach to reveal regulatory elements in bacteriophage genomes.</title>
        <authorList>
            <person name="Lavigne R."/>
            <person name="Sun W.D."/>
            <person name="Volckaert G."/>
        </authorList>
    </citation>
    <scope>NUCLEOTIDE SEQUENCE [LARGE SCALE GENOMIC DNA]</scope>
</reference>
<proteinExistence type="predicted"/>
<keyword evidence="2" id="KW-1185">Reference proteome</keyword>
<reference evidence="1 2" key="1">
    <citation type="journal article" date="2002" name="Genetika">
        <title>Phenogenetic characterization of a group of giant Phi KZ-like bacteriophages of Pseudomonas aeruginosa].</title>
        <authorList>
            <person name="Burkal'tseva M.V."/>
            <person name="Krylov V.N."/>
            <person name="Pleteneva E.A."/>
            <person name="Shaburova O.V."/>
            <person name="Krylov S.V."/>
            <person name="Volckaert G."/>
            <person name="Sykilinda N.N."/>
            <person name="Kurochkina L.P."/>
            <person name="Mesyanzhinov V.V."/>
        </authorList>
    </citation>
    <scope>NUCLEOTIDE SEQUENCE [LARGE SCALE GENOMIC DNA]</scope>
</reference>
<evidence type="ECO:0000313" key="1">
    <source>
        <dbReference type="EMBL" id="CAG27208.1"/>
    </source>
</evidence>
<reference evidence="1 2" key="2">
    <citation type="journal article" date="2003" name="Res. Microbiol.">
        <title>Myoviridae bacteriophages of Pseudomonas aeruginosa: a long and complex evolutionary pathway.</title>
        <authorList>
            <person name="Krylov V.N."/>
            <person name="Pleteneva E.A."/>
            <person name="Bourkalsteva M.V."/>
            <person name="Shaburova O.V."/>
            <person name="Volckaert G."/>
            <person name="Sykilinda N.N."/>
            <person name="Kurochkina L.P."/>
            <person name="Mesyanzhinov V.V."/>
        </authorList>
    </citation>
    <scope>NUCLEOTIDE SEQUENCE [LARGE SCALE GENOMIC DNA]</scope>
</reference>